<accession>A0A7S1L101</accession>
<sequence length="576" mass="62891">MEITDLPQEVPQGTPKVDRFLTEAGVSTAAINDFRKALPNKYDTLDKLFNITSDDLRRGFKGGQKAKVQMAIDKAVVRKAPLKESEPCTSRCSTGSSECKQPAQVDLDAVASAAAATAAAKTAEAGSTANSEDAQPTQVPTAAAARAGTEPLAVTVSEEKEDRLMSKIKAKMSEKNRIYATPRVMRYANWVNAGATEPCGHCGSSTLAATLGIMFHSDQPIVARCFMTDTRFFRRHVWKGRNMITAAEIRAGIELLGPGGTTVVVTEARILKATAHWVVIIKCEGAAKALGVTPDHRLVCESQQKPGLTMVRTAQYCVAQKLLSNHRVKLYDGQGFFREVQSLTTVVMNCELRELTFKDDLDVLVDLSSVTLVAKGRDTGDADPEMCLERMTSLEKRKLEMGLPALTPQLAKLYPGIVTHPSSLLVRVLAEAVEPLREALTDQGNANYAEMRAWVDLCDWGLVQHEVFVFQARATHRSERIAEHFKGLSKTSVSQRPRSVPADACLCHERVRGARGKGSAERSRARAIIDPTRFFDHFKSLLQKSASHRPCSVPADARLCLVARGGIQDGHGGERR</sequence>
<reference evidence="2" key="1">
    <citation type="submission" date="2021-01" db="EMBL/GenBank/DDBJ databases">
        <authorList>
            <person name="Corre E."/>
            <person name="Pelletier E."/>
            <person name="Niang G."/>
            <person name="Scheremetjew M."/>
            <person name="Finn R."/>
            <person name="Kale V."/>
            <person name="Holt S."/>
            <person name="Cochrane G."/>
            <person name="Meng A."/>
            <person name="Brown T."/>
            <person name="Cohen L."/>
        </authorList>
    </citation>
    <scope>NUCLEOTIDE SEQUENCE</scope>
    <source>
        <strain evidence="2">OF101</strain>
    </source>
</reference>
<evidence type="ECO:0000256" key="1">
    <source>
        <dbReference type="SAM" id="MobiDB-lite"/>
    </source>
</evidence>
<organism evidence="2">
    <name type="scientific">Alexandrium catenella</name>
    <name type="common">Red tide dinoflagellate</name>
    <name type="synonym">Gonyaulax catenella</name>
    <dbReference type="NCBI Taxonomy" id="2925"/>
    <lineage>
        <taxon>Eukaryota</taxon>
        <taxon>Sar</taxon>
        <taxon>Alveolata</taxon>
        <taxon>Dinophyceae</taxon>
        <taxon>Gonyaulacales</taxon>
        <taxon>Pyrocystaceae</taxon>
        <taxon>Alexandrium</taxon>
    </lineage>
</organism>
<dbReference type="AlphaFoldDB" id="A0A7S1L101"/>
<protein>
    <submittedName>
        <fullName evidence="2">Uncharacterized protein</fullName>
    </submittedName>
</protein>
<proteinExistence type="predicted"/>
<gene>
    <name evidence="2" type="ORF">ACAT0790_LOCUS2809</name>
</gene>
<feature type="region of interest" description="Disordered" evidence="1">
    <location>
        <begin position="124"/>
        <end position="151"/>
    </location>
</feature>
<evidence type="ECO:0000313" key="2">
    <source>
        <dbReference type="EMBL" id="CAD9091070.1"/>
    </source>
</evidence>
<dbReference type="EMBL" id="HBGE01004640">
    <property type="protein sequence ID" value="CAD9091070.1"/>
    <property type="molecule type" value="Transcribed_RNA"/>
</dbReference>
<name>A0A7S1L101_ALECA</name>